<evidence type="ECO:0000313" key="4">
    <source>
        <dbReference type="Proteomes" id="UP001597112"/>
    </source>
</evidence>
<dbReference type="EMBL" id="JBHTKA010000001">
    <property type="protein sequence ID" value="MFD0998604.1"/>
    <property type="molecule type" value="Genomic_DNA"/>
</dbReference>
<dbReference type="Proteomes" id="UP001597112">
    <property type="component" value="Unassembled WGS sequence"/>
</dbReference>
<evidence type="ECO:0000256" key="2">
    <source>
        <dbReference type="SAM" id="Phobius"/>
    </source>
</evidence>
<sequence>MIFNYPREDRSLEVNIVLSFTKSTMIITALYAIYDFFQNDFDAGVKAGVTMIVYSSLYVLILYTRGARGIIKVIMGMYMLSVLGGFFFQGGLFNVNGFDMFALIIALTFVFNGSERVVFLSLYTLQILTVSYIQIAHPEWISNVRDKDSVLVNIAEIFARILNVLYIVYLYKKEFEKERERVFETNEKLEEANAEVYAQNEVIASYNRSLEVLVEERTKDIQSLNQKLIEYAFFNSHKVRGPLARILGLIYLIRLTSAVNQNESIRSIDDQIEMLEKSATELDDVIKAITVLLDEETKDILEYRTALSVRKGDDRSSTQSIS</sequence>
<feature type="transmembrane region" description="Helical" evidence="2">
    <location>
        <begin position="45"/>
        <end position="63"/>
    </location>
</feature>
<reference evidence="4" key="1">
    <citation type="journal article" date="2019" name="Int. J. Syst. Evol. Microbiol.">
        <title>The Global Catalogue of Microorganisms (GCM) 10K type strain sequencing project: providing services to taxonomists for standard genome sequencing and annotation.</title>
        <authorList>
            <consortium name="The Broad Institute Genomics Platform"/>
            <consortium name="The Broad Institute Genome Sequencing Center for Infectious Disease"/>
            <person name="Wu L."/>
            <person name="Ma J."/>
        </authorList>
    </citation>
    <scope>NUCLEOTIDE SEQUENCE [LARGE SCALE GENOMIC DNA]</scope>
    <source>
        <strain evidence="4">CCUG 58938</strain>
    </source>
</reference>
<proteinExistence type="predicted"/>
<accession>A0ABW3JYG5</accession>
<feature type="transmembrane region" description="Helical" evidence="2">
    <location>
        <begin position="70"/>
        <end position="87"/>
    </location>
</feature>
<feature type="coiled-coil region" evidence="1">
    <location>
        <begin position="172"/>
        <end position="227"/>
    </location>
</feature>
<dbReference type="RefSeq" id="WP_377575568.1">
    <property type="nucleotide sequence ID" value="NZ_JBHTKA010000001.1"/>
</dbReference>
<name>A0ABW3JYG5_9BACT</name>
<feature type="transmembrane region" description="Helical" evidence="2">
    <location>
        <begin position="12"/>
        <end position="33"/>
    </location>
</feature>
<keyword evidence="2" id="KW-0472">Membrane</keyword>
<evidence type="ECO:0000256" key="1">
    <source>
        <dbReference type="SAM" id="Coils"/>
    </source>
</evidence>
<keyword evidence="2" id="KW-0812">Transmembrane</keyword>
<comment type="caution">
    <text evidence="3">The sequence shown here is derived from an EMBL/GenBank/DDBJ whole genome shotgun (WGS) entry which is preliminary data.</text>
</comment>
<protein>
    <submittedName>
        <fullName evidence="3">Uncharacterized protein</fullName>
    </submittedName>
</protein>
<keyword evidence="4" id="KW-1185">Reference proteome</keyword>
<organism evidence="3 4">
    <name type="scientific">Ohtaekwangia kribbensis</name>
    <dbReference type="NCBI Taxonomy" id="688913"/>
    <lineage>
        <taxon>Bacteria</taxon>
        <taxon>Pseudomonadati</taxon>
        <taxon>Bacteroidota</taxon>
        <taxon>Cytophagia</taxon>
        <taxon>Cytophagales</taxon>
        <taxon>Fulvivirgaceae</taxon>
        <taxon>Ohtaekwangia</taxon>
    </lineage>
</organism>
<feature type="transmembrane region" description="Helical" evidence="2">
    <location>
        <begin position="118"/>
        <end position="137"/>
    </location>
</feature>
<keyword evidence="1" id="KW-0175">Coiled coil</keyword>
<evidence type="ECO:0000313" key="3">
    <source>
        <dbReference type="EMBL" id="MFD0998604.1"/>
    </source>
</evidence>
<feature type="transmembrane region" description="Helical" evidence="2">
    <location>
        <begin position="149"/>
        <end position="171"/>
    </location>
</feature>
<gene>
    <name evidence="3" type="ORF">ACFQ21_04770</name>
</gene>
<keyword evidence="2" id="KW-1133">Transmembrane helix</keyword>
<feature type="transmembrane region" description="Helical" evidence="2">
    <location>
        <begin position="93"/>
        <end position="111"/>
    </location>
</feature>